<reference evidence="5 6" key="1">
    <citation type="journal article" date="2021" name="Int. J. Syst. Evol. Microbiol.">
        <title>Reticulibacter mediterranei gen. nov., sp. nov., within the new family Reticulibacteraceae fam. nov., and Ktedonospora formicarum gen. nov., sp. nov., Ktedonobacter robiniae sp. nov., Dictyobacter formicarum sp. nov. and Dictyobacter arantiisoli sp. nov., belonging to the class Ktedonobacteria.</title>
        <authorList>
            <person name="Yabe S."/>
            <person name="Zheng Y."/>
            <person name="Wang C.M."/>
            <person name="Sakai Y."/>
            <person name="Abe K."/>
            <person name="Yokota A."/>
            <person name="Donadio S."/>
            <person name="Cavaletti L."/>
            <person name="Monciardini P."/>
        </authorList>
    </citation>
    <scope>NUCLEOTIDE SEQUENCE [LARGE SCALE GENOMIC DNA]</scope>
    <source>
        <strain evidence="5 6">SOSP1-30</strain>
    </source>
</reference>
<keyword evidence="3" id="KW-0902">Two-component regulatory system</keyword>
<dbReference type="PANTHER" id="PTHR24421:SF55">
    <property type="entry name" value="SENSOR HISTIDINE KINASE YDFH"/>
    <property type="match status" value="1"/>
</dbReference>
<keyword evidence="2" id="KW-0418">Kinase</keyword>
<evidence type="ECO:0000259" key="4">
    <source>
        <dbReference type="PROSITE" id="PS50109"/>
    </source>
</evidence>
<gene>
    <name evidence="5" type="ORF">KSB_83220</name>
</gene>
<evidence type="ECO:0000313" key="6">
    <source>
        <dbReference type="Proteomes" id="UP000654345"/>
    </source>
</evidence>
<dbReference type="PROSITE" id="PS50109">
    <property type="entry name" value="HIS_KIN"/>
    <property type="match status" value="1"/>
</dbReference>
<keyword evidence="6" id="KW-1185">Reference proteome</keyword>
<dbReference type="Gene3D" id="3.30.565.10">
    <property type="entry name" value="Histidine kinase-like ATPase, C-terminal domain"/>
    <property type="match status" value="1"/>
</dbReference>
<dbReference type="SUPFAM" id="SSF55874">
    <property type="entry name" value="ATPase domain of HSP90 chaperone/DNA topoisomerase II/histidine kinase"/>
    <property type="match status" value="1"/>
</dbReference>
<protein>
    <recommendedName>
        <fullName evidence="4">Histidine kinase domain-containing protein</fullName>
    </recommendedName>
</protein>
<dbReference type="SMART" id="SM00387">
    <property type="entry name" value="HATPase_c"/>
    <property type="match status" value="1"/>
</dbReference>
<comment type="caution">
    <text evidence="5">The sequence shown here is derived from an EMBL/GenBank/DDBJ whole genome shotgun (WGS) entry which is preliminary data.</text>
</comment>
<evidence type="ECO:0000256" key="3">
    <source>
        <dbReference type="ARBA" id="ARBA00023012"/>
    </source>
</evidence>
<dbReference type="InterPro" id="IPR011712">
    <property type="entry name" value="Sig_transdc_His_kin_sub3_dim/P"/>
</dbReference>
<dbReference type="Proteomes" id="UP000654345">
    <property type="component" value="Unassembled WGS sequence"/>
</dbReference>
<dbReference type="Pfam" id="PF07730">
    <property type="entry name" value="HisKA_3"/>
    <property type="match status" value="1"/>
</dbReference>
<dbReference type="Gene3D" id="1.20.5.1930">
    <property type="match status" value="1"/>
</dbReference>
<keyword evidence="1" id="KW-0808">Transferase</keyword>
<name>A0ABQ3V5J3_9CHLR</name>
<dbReference type="InterPro" id="IPR050482">
    <property type="entry name" value="Sensor_HK_TwoCompSys"/>
</dbReference>
<organism evidence="5 6">
    <name type="scientific">Ktedonobacter robiniae</name>
    <dbReference type="NCBI Taxonomy" id="2778365"/>
    <lineage>
        <taxon>Bacteria</taxon>
        <taxon>Bacillati</taxon>
        <taxon>Chloroflexota</taxon>
        <taxon>Ktedonobacteria</taxon>
        <taxon>Ktedonobacterales</taxon>
        <taxon>Ktedonobacteraceae</taxon>
        <taxon>Ktedonobacter</taxon>
    </lineage>
</organism>
<dbReference type="InterPro" id="IPR036890">
    <property type="entry name" value="HATPase_C_sf"/>
</dbReference>
<evidence type="ECO:0000256" key="1">
    <source>
        <dbReference type="ARBA" id="ARBA00022679"/>
    </source>
</evidence>
<accession>A0ABQ3V5J3</accession>
<feature type="domain" description="Histidine kinase" evidence="4">
    <location>
        <begin position="134"/>
        <end position="222"/>
    </location>
</feature>
<sequence length="231" mass="25592">MRELEAAHIQLEDYAARVQDLTLTTERQRMARELHDTLAQGLVGLTMQLETIDSLLIRQRCEQARTIVQQAMTRSRATITSARSAITDLRTEVPTTRDILVAIEAEAEHFTMATGIPCPCSLETRLPDEYYEHLLRMVSEGLTNIAHHAQANKAWIRASVENEAITLEIGDNGVGFESAKITTGHYGLLGLRERARLMNGQLLVSSKPGKGTTVCLCLPLQRGGEDERKAG</sequence>
<evidence type="ECO:0000256" key="2">
    <source>
        <dbReference type="ARBA" id="ARBA00022777"/>
    </source>
</evidence>
<dbReference type="InterPro" id="IPR005467">
    <property type="entry name" value="His_kinase_dom"/>
</dbReference>
<dbReference type="PANTHER" id="PTHR24421">
    <property type="entry name" value="NITRATE/NITRITE SENSOR PROTEIN NARX-RELATED"/>
    <property type="match status" value="1"/>
</dbReference>
<proteinExistence type="predicted"/>
<dbReference type="RefSeq" id="WP_236038931.1">
    <property type="nucleotide sequence ID" value="NZ_BNJG01000003.1"/>
</dbReference>
<dbReference type="Pfam" id="PF02518">
    <property type="entry name" value="HATPase_c"/>
    <property type="match status" value="1"/>
</dbReference>
<dbReference type="CDD" id="cd16917">
    <property type="entry name" value="HATPase_UhpB-NarQ-NarX-like"/>
    <property type="match status" value="1"/>
</dbReference>
<dbReference type="InterPro" id="IPR003594">
    <property type="entry name" value="HATPase_dom"/>
</dbReference>
<evidence type="ECO:0000313" key="5">
    <source>
        <dbReference type="EMBL" id="GHO59847.1"/>
    </source>
</evidence>
<dbReference type="EMBL" id="BNJG01000003">
    <property type="protein sequence ID" value="GHO59847.1"/>
    <property type="molecule type" value="Genomic_DNA"/>
</dbReference>